<feature type="region of interest" description="Disordered" evidence="1">
    <location>
        <begin position="614"/>
        <end position="672"/>
    </location>
</feature>
<proteinExistence type="predicted"/>
<dbReference type="Proteomes" id="UP000799436">
    <property type="component" value="Unassembled WGS sequence"/>
</dbReference>
<evidence type="ECO:0000259" key="2">
    <source>
        <dbReference type="PROSITE" id="PS50108"/>
    </source>
</evidence>
<feature type="compositionally biased region" description="Polar residues" evidence="1">
    <location>
        <begin position="407"/>
        <end position="421"/>
    </location>
</feature>
<feature type="region of interest" description="Disordered" evidence="1">
    <location>
        <begin position="39"/>
        <end position="75"/>
    </location>
</feature>
<feature type="compositionally biased region" description="Low complexity" evidence="1">
    <location>
        <begin position="151"/>
        <end position="165"/>
    </location>
</feature>
<sequence>MHLRTKQDEYATSVALVEHGMDYILDSEPKQLLRSTSLLSSTRHHVPTPEAWRPPPSRDSTASGSNPINDTQGRMRKRHSFFARSHSETSKLRRTPTTVARNLTLEDNQDYWQRPGTAQSIQPRRRKTEHLESLRNSIFGGKKRTHSKEPSVSSIVSRSGSRNSNADANMSRIPFKTEEDYYHHLRKSTISPPFNFEHVTHTARKQLPSLETVNEKDLKAEFWGASAYQRPKRSLNGIQAEDLTSKLPRMGVERHSPSSRPTSPMFADMSNQRPLSPTSPARRYFGSLNGPEASIDETLFDEVRETKFDPDVALETLHSTDWQQNFRHPKRYASMGAIREAGESGESSEWPLSPASLKKSNRESYVQLPPPTITFDESEHSNSDAPSDHTLPRRETPIIISPKEPSTPISEAGSESTQQTDAPPETAPNAQHTQINSFRTQSPELAAPEATRSQTEHIDRSQQPLPPVPTQQRPASRGPSQNSACISRSEAPSSISQASSDRPSSIRSRSSKSASKSPAAESNATSASGIASRCSFLSDLTWEDDVDFLYEQNAESTCNFDWQQGPVQSTLEQDVMNLRLSGWGARSFTTATSTPMSLRKLSDDRVATLALQEGNTHSRGSSVGHRGFLAARRGTRSRSKSSSSDGLHKQMTPPPPLDLTPTPAVEVTPKSPNVSVLSPVLSIDGEEDSAAPATKPPFSPGTLHFHNFDSGYRGSAEYLSDPESNVTRRSKHSKSSSYGSYDSGTRSTPSTASRETARWSSASSASVPELMHSHKRRSKVSLQLHKSIISRPLESLPQSPGSSAEETEAGIAGEESSIVPRASQVEPMRNTFILQRLETTSERIMLQNAGRTVQRGRPSTAGRLGLFPRIASVEEQEQKHRRAASAGPGAGWL</sequence>
<evidence type="ECO:0000313" key="3">
    <source>
        <dbReference type="EMBL" id="KAF2764261.1"/>
    </source>
</evidence>
<feature type="compositionally biased region" description="Basic and acidic residues" evidence="1">
    <location>
        <begin position="377"/>
        <end position="396"/>
    </location>
</feature>
<feature type="region of interest" description="Disordered" evidence="1">
    <location>
        <begin position="339"/>
        <end position="432"/>
    </location>
</feature>
<reference evidence="3" key="1">
    <citation type="journal article" date="2020" name="Stud. Mycol.">
        <title>101 Dothideomycetes genomes: a test case for predicting lifestyles and emergence of pathogens.</title>
        <authorList>
            <person name="Haridas S."/>
            <person name="Albert R."/>
            <person name="Binder M."/>
            <person name="Bloem J."/>
            <person name="Labutti K."/>
            <person name="Salamov A."/>
            <person name="Andreopoulos B."/>
            <person name="Baker S."/>
            <person name="Barry K."/>
            <person name="Bills G."/>
            <person name="Bluhm B."/>
            <person name="Cannon C."/>
            <person name="Castanera R."/>
            <person name="Culley D."/>
            <person name="Daum C."/>
            <person name="Ezra D."/>
            <person name="Gonzalez J."/>
            <person name="Henrissat B."/>
            <person name="Kuo A."/>
            <person name="Liang C."/>
            <person name="Lipzen A."/>
            <person name="Lutzoni F."/>
            <person name="Magnuson J."/>
            <person name="Mondo S."/>
            <person name="Nolan M."/>
            <person name="Ohm R."/>
            <person name="Pangilinan J."/>
            <person name="Park H.-J."/>
            <person name="Ramirez L."/>
            <person name="Alfaro M."/>
            <person name="Sun H."/>
            <person name="Tritt A."/>
            <person name="Yoshinaga Y."/>
            <person name="Zwiers L.-H."/>
            <person name="Turgeon B."/>
            <person name="Goodwin S."/>
            <person name="Spatafora J."/>
            <person name="Crous P."/>
            <person name="Grigoriev I."/>
        </authorList>
    </citation>
    <scope>NUCLEOTIDE SEQUENCE</scope>
    <source>
        <strain evidence="3">CBS 116005</strain>
    </source>
</reference>
<feature type="compositionally biased region" description="Low complexity" evidence="1">
    <location>
        <begin position="801"/>
        <end position="815"/>
    </location>
</feature>
<evidence type="ECO:0000313" key="4">
    <source>
        <dbReference type="Proteomes" id="UP000799436"/>
    </source>
</evidence>
<feature type="region of interest" description="Disordered" evidence="1">
    <location>
        <begin position="719"/>
        <end position="815"/>
    </location>
</feature>
<feature type="region of interest" description="Disordered" evidence="1">
    <location>
        <begin position="141"/>
        <end position="168"/>
    </location>
</feature>
<dbReference type="InterPro" id="IPR000095">
    <property type="entry name" value="CRIB_dom"/>
</dbReference>
<dbReference type="OrthoDB" id="24581at2759"/>
<feature type="compositionally biased region" description="Polar residues" evidence="1">
    <location>
        <begin position="58"/>
        <end position="72"/>
    </location>
</feature>
<dbReference type="AlphaFoldDB" id="A0A6G1KUF0"/>
<protein>
    <recommendedName>
        <fullName evidence="2">CRIB domain-containing protein</fullName>
    </recommendedName>
</protein>
<dbReference type="EMBL" id="ML995931">
    <property type="protein sequence ID" value="KAF2764261.1"/>
    <property type="molecule type" value="Genomic_DNA"/>
</dbReference>
<feature type="compositionally biased region" description="Low complexity" evidence="1">
    <location>
        <begin position="486"/>
        <end position="522"/>
    </location>
</feature>
<feature type="region of interest" description="Disordered" evidence="1">
    <location>
        <begin position="444"/>
        <end position="528"/>
    </location>
</feature>
<accession>A0A6G1KUF0</accession>
<feature type="compositionally biased region" description="Polar residues" evidence="1">
    <location>
        <begin position="470"/>
        <end position="485"/>
    </location>
</feature>
<feature type="compositionally biased region" description="Low complexity" evidence="1">
    <location>
        <begin position="735"/>
        <end position="748"/>
    </location>
</feature>
<feature type="region of interest" description="Disordered" evidence="1">
    <location>
        <begin position="250"/>
        <end position="276"/>
    </location>
</feature>
<organism evidence="3 4">
    <name type="scientific">Teratosphaeria nubilosa</name>
    <dbReference type="NCBI Taxonomy" id="161662"/>
    <lineage>
        <taxon>Eukaryota</taxon>
        <taxon>Fungi</taxon>
        <taxon>Dikarya</taxon>
        <taxon>Ascomycota</taxon>
        <taxon>Pezizomycotina</taxon>
        <taxon>Dothideomycetes</taxon>
        <taxon>Dothideomycetidae</taxon>
        <taxon>Mycosphaerellales</taxon>
        <taxon>Teratosphaeriaceae</taxon>
        <taxon>Teratosphaeria</taxon>
    </lineage>
</organism>
<gene>
    <name evidence="3" type="ORF">EJ03DRAFT_386069</name>
</gene>
<feature type="domain" description="CRIB" evidence="2">
    <location>
        <begin position="190"/>
        <end position="203"/>
    </location>
</feature>
<feature type="region of interest" description="Disordered" evidence="1">
    <location>
        <begin position="874"/>
        <end position="893"/>
    </location>
</feature>
<feature type="compositionally biased region" description="Polar residues" evidence="1">
    <location>
        <begin position="749"/>
        <end position="766"/>
    </location>
</feature>
<dbReference type="PROSITE" id="PS50108">
    <property type="entry name" value="CRIB"/>
    <property type="match status" value="1"/>
</dbReference>
<name>A0A6G1KUF0_9PEZI</name>
<keyword evidence="4" id="KW-1185">Reference proteome</keyword>
<evidence type="ECO:0000256" key="1">
    <source>
        <dbReference type="SAM" id="MobiDB-lite"/>
    </source>
</evidence>
<feature type="region of interest" description="Disordered" evidence="1">
    <location>
        <begin position="685"/>
        <end position="706"/>
    </location>
</feature>